<evidence type="ECO:0000256" key="5">
    <source>
        <dbReference type="ARBA" id="ARBA00022989"/>
    </source>
</evidence>
<dbReference type="Pfam" id="PF16916">
    <property type="entry name" value="ZT_dimer"/>
    <property type="match status" value="1"/>
</dbReference>
<feature type="domain" description="Cation efflux protein transmembrane" evidence="10">
    <location>
        <begin position="45"/>
        <end position="235"/>
    </location>
</feature>
<protein>
    <submittedName>
        <fullName evidence="12">Cation efflux system protein</fullName>
    </submittedName>
</protein>
<feature type="region of interest" description="Disordered" evidence="8">
    <location>
        <begin position="1"/>
        <end position="35"/>
    </location>
</feature>
<accession>G8X3Q3</accession>
<evidence type="ECO:0000256" key="4">
    <source>
        <dbReference type="ARBA" id="ARBA00022692"/>
    </source>
</evidence>
<dbReference type="Pfam" id="PF01545">
    <property type="entry name" value="Cation_efflux"/>
    <property type="match status" value="1"/>
</dbReference>
<dbReference type="InterPro" id="IPR002524">
    <property type="entry name" value="Cation_efflux"/>
</dbReference>
<feature type="transmembrane region" description="Helical" evidence="9">
    <location>
        <begin position="187"/>
        <end position="205"/>
    </location>
</feature>
<evidence type="ECO:0000259" key="11">
    <source>
        <dbReference type="Pfam" id="PF16916"/>
    </source>
</evidence>
<evidence type="ECO:0000256" key="2">
    <source>
        <dbReference type="ARBA" id="ARBA00008873"/>
    </source>
</evidence>
<feature type="compositionally biased region" description="Basic and acidic residues" evidence="8">
    <location>
        <begin position="1"/>
        <end position="29"/>
    </location>
</feature>
<dbReference type="PANTHER" id="PTHR11562:SF17">
    <property type="entry name" value="RE54080P-RELATED"/>
    <property type="match status" value="1"/>
</dbReference>
<accession>F8K0L9</accession>
<comment type="subcellular location">
    <subcellularLocation>
        <location evidence="1">Membrane</location>
        <topology evidence="1">Multi-pass membrane protein</topology>
    </subcellularLocation>
</comment>
<dbReference type="InterPro" id="IPR027469">
    <property type="entry name" value="Cation_efflux_TMD_sf"/>
</dbReference>
<dbReference type="RefSeq" id="WP_014145763.1">
    <property type="nucleotide sequence ID" value="NC_016111.1"/>
</dbReference>
<keyword evidence="6" id="KW-0406">Ion transport</keyword>
<evidence type="ECO:0000256" key="8">
    <source>
        <dbReference type="SAM" id="MobiDB-lite"/>
    </source>
</evidence>
<evidence type="ECO:0000313" key="12">
    <source>
        <dbReference type="EMBL" id="AEW97426.1"/>
    </source>
</evidence>
<comment type="similarity">
    <text evidence="2">Belongs to the cation diffusion facilitator (CDF) transporter (TC 2.A.4) family. SLC30A subfamily.</text>
</comment>
<dbReference type="NCBIfam" id="TIGR01297">
    <property type="entry name" value="CDF"/>
    <property type="match status" value="1"/>
</dbReference>
<dbReference type="KEGG" id="sct:SCAT_5060"/>
<evidence type="ECO:0000313" key="13">
    <source>
        <dbReference type="Proteomes" id="UP000007842"/>
    </source>
</evidence>
<keyword evidence="3" id="KW-0813">Transport</keyword>
<evidence type="ECO:0000256" key="9">
    <source>
        <dbReference type="SAM" id="Phobius"/>
    </source>
</evidence>
<evidence type="ECO:0000256" key="6">
    <source>
        <dbReference type="ARBA" id="ARBA00023065"/>
    </source>
</evidence>
<dbReference type="Proteomes" id="UP000007842">
    <property type="component" value="Chromosome"/>
</dbReference>
<feature type="transmembrane region" description="Helical" evidence="9">
    <location>
        <begin position="143"/>
        <end position="166"/>
    </location>
</feature>
<feature type="transmembrane region" description="Helical" evidence="9">
    <location>
        <begin position="75"/>
        <end position="92"/>
    </location>
</feature>
<feature type="region of interest" description="Disordered" evidence="8">
    <location>
        <begin position="326"/>
        <end position="353"/>
    </location>
</feature>
<proteinExistence type="inferred from homology"/>
<evidence type="ECO:0000259" key="10">
    <source>
        <dbReference type="Pfam" id="PF01545"/>
    </source>
</evidence>
<feature type="compositionally biased region" description="Basic and acidic residues" evidence="8">
    <location>
        <begin position="328"/>
        <end position="353"/>
    </location>
</feature>
<name>F8K0L9_STREN</name>
<feature type="transmembrane region" description="Helical" evidence="9">
    <location>
        <begin position="112"/>
        <end position="131"/>
    </location>
</feature>
<dbReference type="AlphaFoldDB" id="F8K0L9"/>
<dbReference type="SUPFAM" id="SSF160240">
    <property type="entry name" value="Cation efflux protein cytoplasmic domain-like"/>
    <property type="match status" value="1"/>
</dbReference>
<dbReference type="eggNOG" id="COG1230">
    <property type="taxonomic scope" value="Bacteria"/>
</dbReference>
<evidence type="ECO:0000256" key="7">
    <source>
        <dbReference type="ARBA" id="ARBA00023136"/>
    </source>
</evidence>
<keyword evidence="13" id="KW-1185">Reference proteome</keyword>
<dbReference type="InterPro" id="IPR058533">
    <property type="entry name" value="Cation_efflux_TM"/>
</dbReference>
<gene>
    <name evidence="12" type="ordered locus">SCATT_50550</name>
</gene>
<organism evidence="12 13">
    <name type="scientific">Streptantibioticus cattleyicolor (strain ATCC 35852 / DSM 46488 / JCM 4925 / NBRC 14057 / NRRL 8057)</name>
    <name type="common">Streptomyces cattleya</name>
    <dbReference type="NCBI Taxonomy" id="1003195"/>
    <lineage>
        <taxon>Bacteria</taxon>
        <taxon>Bacillati</taxon>
        <taxon>Actinomycetota</taxon>
        <taxon>Actinomycetes</taxon>
        <taxon>Kitasatosporales</taxon>
        <taxon>Streptomycetaceae</taxon>
        <taxon>Streptantibioticus</taxon>
    </lineage>
</organism>
<dbReference type="SUPFAM" id="SSF161111">
    <property type="entry name" value="Cation efflux protein transmembrane domain-like"/>
    <property type="match status" value="1"/>
</dbReference>
<keyword evidence="5 9" id="KW-1133">Transmembrane helix</keyword>
<dbReference type="InterPro" id="IPR036837">
    <property type="entry name" value="Cation_efflux_CTD_sf"/>
</dbReference>
<dbReference type="InterPro" id="IPR027470">
    <property type="entry name" value="Cation_efflux_CTD"/>
</dbReference>
<dbReference type="Gene3D" id="1.20.1510.10">
    <property type="entry name" value="Cation efflux protein transmembrane domain"/>
    <property type="match status" value="1"/>
</dbReference>
<sequence length="353" mass="37132">MSAETHHGDGHAHADGKQHGAAHDHDHGHGGHSHGVAADADRRWLTIALALIVVYMAAEVVVGLLAHSLALLSDAAHMLTDAASIVLALVAMRLSARPARGGFTYGLKRAEILSAQANGITLLLLSVWLGYEAVRRLISPPAVTGGPVLVTALVGVVVNVAAAWCISRANRTSLNVEGAFQHILTDLYGFIATAVAGLVVLTTGFSRADAIASLVVVVLMLKAGTGLVRESGRIFLEAAPAGIDPDALGDRLVSRPNVVEVHDLHVWQITSGQPALSAHILVEPDEDCHAVRRDMEDVLREEYGITHATLQVDHAPEQILALIPPGARHADGGDGGHCADAHGPVHRDEPHEH</sequence>
<feature type="domain" description="Cation efflux protein cytoplasmic" evidence="11">
    <location>
        <begin position="250"/>
        <end position="314"/>
    </location>
</feature>
<dbReference type="EMBL" id="CP003219">
    <property type="protein sequence ID" value="AEW97426.1"/>
    <property type="molecule type" value="Genomic_DNA"/>
</dbReference>
<dbReference type="HOGENOM" id="CLU_013430_0_0_11"/>
<dbReference type="STRING" id="1003195.SCATT_50550"/>
<dbReference type="PATRIC" id="fig|1003195.11.peg.6482"/>
<keyword evidence="4 9" id="KW-0812">Transmembrane</keyword>
<dbReference type="PANTHER" id="PTHR11562">
    <property type="entry name" value="CATION EFFLUX PROTEIN/ ZINC TRANSPORTER"/>
    <property type="match status" value="1"/>
</dbReference>
<evidence type="ECO:0000256" key="1">
    <source>
        <dbReference type="ARBA" id="ARBA00004141"/>
    </source>
</evidence>
<dbReference type="OrthoDB" id="9809646at2"/>
<dbReference type="KEGG" id="scy:SCATT_50550"/>
<dbReference type="GO" id="GO:0005385">
    <property type="term" value="F:zinc ion transmembrane transporter activity"/>
    <property type="evidence" value="ECO:0007669"/>
    <property type="project" value="TreeGrafter"/>
</dbReference>
<evidence type="ECO:0000256" key="3">
    <source>
        <dbReference type="ARBA" id="ARBA00022448"/>
    </source>
</evidence>
<feature type="transmembrane region" description="Helical" evidence="9">
    <location>
        <begin position="44"/>
        <end position="69"/>
    </location>
</feature>
<keyword evidence="7 9" id="KW-0472">Membrane</keyword>
<dbReference type="GO" id="GO:0005886">
    <property type="term" value="C:plasma membrane"/>
    <property type="evidence" value="ECO:0007669"/>
    <property type="project" value="TreeGrafter"/>
</dbReference>
<dbReference type="InterPro" id="IPR050681">
    <property type="entry name" value="CDF/SLC30A"/>
</dbReference>
<reference evidence="13" key="1">
    <citation type="submission" date="2011-12" db="EMBL/GenBank/DDBJ databases">
        <title>Complete genome sequence of Streptomyces cattleya strain DSM 46488.</title>
        <authorList>
            <person name="Ou H.-Y."/>
            <person name="Li P."/>
            <person name="Zhao C."/>
            <person name="O'Hagan D."/>
            <person name="Deng Z."/>
        </authorList>
    </citation>
    <scope>NUCLEOTIDE SEQUENCE [LARGE SCALE GENOMIC DNA]</scope>
    <source>
        <strain evidence="13">ATCC 35852 / DSM 46488 / JCM 4925 / NBRC 14057 / NRRL 8057</strain>
    </source>
</reference>